<evidence type="ECO:0000259" key="11">
    <source>
        <dbReference type="Pfam" id="PF00593"/>
    </source>
</evidence>
<dbReference type="InterPro" id="IPR023997">
    <property type="entry name" value="TonB-dep_OMP_SusC/RagA_CS"/>
</dbReference>
<dbReference type="Gene3D" id="2.60.40.1120">
    <property type="entry name" value="Carboxypeptidase-like, regulatory domain"/>
    <property type="match status" value="1"/>
</dbReference>
<dbReference type="SUPFAM" id="SSF49452">
    <property type="entry name" value="Starch-binding domain-like"/>
    <property type="match status" value="1"/>
</dbReference>
<reference evidence="13 14" key="1">
    <citation type="submission" date="2020-08" db="EMBL/GenBank/DDBJ databases">
        <title>Genomic Encyclopedia of Type Strains, Phase IV (KMG-IV): sequencing the most valuable type-strain genomes for metagenomic binning, comparative biology and taxonomic classification.</title>
        <authorList>
            <person name="Goeker M."/>
        </authorList>
    </citation>
    <scope>NUCLEOTIDE SEQUENCE [LARGE SCALE GENOMIC DNA]</scope>
    <source>
        <strain evidence="13 14">DSM 29007</strain>
    </source>
</reference>
<dbReference type="Pfam" id="PF07715">
    <property type="entry name" value="Plug"/>
    <property type="match status" value="1"/>
</dbReference>
<dbReference type="InterPro" id="IPR000531">
    <property type="entry name" value="Beta-barrel_TonB"/>
</dbReference>
<keyword evidence="5 9" id="KW-0798">TonB box</keyword>
<sequence>MRCWILPLAACLLFAGSARAQSTGQISGTVTEAEGGPVAGATVAIPAINRTVVTNERGRYTLNAVPAGSQTVTASRIGRTSQTRQVTVTAGQTATADFSLGASTLVLDEVVAIGYGTARRADVTGSVSSIRSEDITQVVAANPVDAIKGRIPGVDVTLNSPEPGATARIRIRGARSIGASNDPLFVVDGIPIQGDLRDIDQNSIESIDVLKDAAAVAVYGSRGANGVILITTKRGAAGPTRFSYSTSIGTSRILSPVDLMNGEQFVEMRREVARAGGTYNCPGRTACAAGDAAILDPLSLQNYSAGVSTDWQNEILRTGSLQSHEVSISGGNAATQFRVSGGLLDQTGITMGQGFDAKRGSVSLSHNYRRLSLQATAQGSRTFREIGVGARLWDEALFNSPLGRARNDDGTLPFRPTGDDLRVNPILEGENNIRELTRTNLLGTFSGTFQLTDWLSAVSSFGPQLSTENDGSFVGTLTRRQSGTSLPAAFVDIERRQSYTWSNYLQMNKAFGAAHRLQGTLLYEVASVRAEFDSLGANDLPYSQQLWHNLRTGSGATVVNSNLSEFELQSYMGRLNYTLNDRYTITATGRVDGSSVLAEGNKYAFFPAVGVMWRASQEPFFSRMGFLDDLKVRASFGRVGNSAIGPYQTQGQLSQQSYTFGTQLVVVGFAPGAIPNPDLKWETTDKYNAGIDFAVFNNRVSGALDVYRENTHDLLLPRALPYTSGYTSVLQNVGSTTNAGVEFNISTVNLDGWKGLNWESDFNISTNRNRITALQSGSYFDVGSGRWVNAPINVNFEYEFDGIWQTEDAAQATAMCGCKPGDIRVSDTNGDGVLNSDDRVFIGNHYNFPRYQGSFNNRFTLGAFDFAVLATARVGYHVSNGFIQAYSNLQGRFNGREVDYWTPENPSNENPRPNAGGRGTYGGASYYQNASHMRIRDITLGYRLPESLLGRVGGDRMRVYLKAQDPFLYAPHFDGWDPEAGYSVGDGNQTFSQPDVGGPSFRTFFLGADLSF</sequence>
<dbReference type="EMBL" id="JACHIA010000017">
    <property type="protein sequence ID" value="MBB6072669.1"/>
    <property type="molecule type" value="Genomic_DNA"/>
</dbReference>
<keyword evidence="2 8" id="KW-0813">Transport</keyword>
<dbReference type="AlphaFoldDB" id="A0A841H4F1"/>
<feature type="domain" description="TonB-dependent receptor-like beta-barrel" evidence="11">
    <location>
        <begin position="408"/>
        <end position="763"/>
    </location>
</feature>
<evidence type="ECO:0000256" key="1">
    <source>
        <dbReference type="ARBA" id="ARBA00004571"/>
    </source>
</evidence>
<dbReference type="InterPro" id="IPR039426">
    <property type="entry name" value="TonB-dep_rcpt-like"/>
</dbReference>
<proteinExistence type="inferred from homology"/>
<dbReference type="InterPro" id="IPR013784">
    <property type="entry name" value="Carb-bd-like_fold"/>
</dbReference>
<comment type="similarity">
    <text evidence="8 9">Belongs to the TonB-dependent receptor family.</text>
</comment>
<keyword evidence="4 8" id="KW-0812">Transmembrane</keyword>
<dbReference type="InterPro" id="IPR023996">
    <property type="entry name" value="TonB-dep_OMP_SusC/RagA"/>
</dbReference>
<dbReference type="Proteomes" id="UP000582837">
    <property type="component" value="Unassembled WGS sequence"/>
</dbReference>
<keyword evidence="7 8" id="KW-0998">Cell outer membrane</keyword>
<evidence type="ECO:0000313" key="14">
    <source>
        <dbReference type="Proteomes" id="UP000582837"/>
    </source>
</evidence>
<dbReference type="Gene3D" id="2.40.170.20">
    <property type="entry name" value="TonB-dependent receptor, beta-barrel domain"/>
    <property type="match status" value="1"/>
</dbReference>
<dbReference type="Pfam" id="PF13620">
    <property type="entry name" value="CarboxypepD_reg"/>
    <property type="match status" value="1"/>
</dbReference>
<evidence type="ECO:0000256" key="5">
    <source>
        <dbReference type="ARBA" id="ARBA00023077"/>
    </source>
</evidence>
<dbReference type="Pfam" id="PF00593">
    <property type="entry name" value="TonB_dep_Rec_b-barrel"/>
    <property type="match status" value="1"/>
</dbReference>
<organism evidence="13 14">
    <name type="scientific">Longimicrobium terrae</name>
    <dbReference type="NCBI Taxonomy" id="1639882"/>
    <lineage>
        <taxon>Bacteria</taxon>
        <taxon>Pseudomonadati</taxon>
        <taxon>Gemmatimonadota</taxon>
        <taxon>Longimicrobiia</taxon>
        <taxon>Longimicrobiales</taxon>
        <taxon>Longimicrobiaceae</taxon>
        <taxon>Longimicrobium</taxon>
    </lineage>
</organism>
<evidence type="ECO:0000256" key="7">
    <source>
        <dbReference type="ARBA" id="ARBA00023237"/>
    </source>
</evidence>
<feature type="chain" id="PRO_5032809744" evidence="10">
    <location>
        <begin position="21"/>
        <end position="1012"/>
    </location>
</feature>
<comment type="subcellular location">
    <subcellularLocation>
        <location evidence="1 8">Cell outer membrane</location>
        <topology evidence="1 8">Multi-pass membrane protein</topology>
    </subcellularLocation>
</comment>
<keyword evidence="3 8" id="KW-1134">Transmembrane beta strand</keyword>
<dbReference type="GO" id="GO:0030246">
    <property type="term" value="F:carbohydrate binding"/>
    <property type="evidence" value="ECO:0007669"/>
    <property type="project" value="InterPro"/>
</dbReference>
<evidence type="ECO:0000256" key="4">
    <source>
        <dbReference type="ARBA" id="ARBA00022692"/>
    </source>
</evidence>
<evidence type="ECO:0000259" key="12">
    <source>
        <dbReference type="Pfam" id="PF07715"/>
    </source>
</evidence>
<keyword evidence="10" id="KW-0732">Signal</keyword>
<evidence type="ECO:0000256" key="8">
    <source>
        <dbReference type="PROSITE-ProRule" id="PRU01360"/>
    </source>
</evidence>
<dbReference type="InterPro" id="IPR036942">
    <property type="entry name" value="Beta-barrel_TonB_sf"/>
</dbReference>
<dbReference type="SUPFAM" id="SSF56935">
    <property type="entry name" value="Porins"/>
    <property type="match status" value="1"/>
</dbReference>
<dbReference type="NCBIfam" id="TIGR04056">
    <property type="entry name" value="OMP_RagA_SusC"/>
    <property type="match status" value="1"/>
</dbReference>
<feature type="domain" description="TonB-dependent receptor plug" evidence="12">
    <location>
        <begin position="121"/>
        <end position="227"/>
    </location>
</feature>
<comment type="caution">
    <text evidence="13">The sequence shown here is derived from an EMBL/GenBank/DDBJ whole genome shotgun (WGS) entry which is preliminary data.</text>
</comment>
<evidence type="ECO:0000256" key="3">
    <source>
        <dbReference type="ARBA" id="ARBA00022452"/>
    </source>
</evidence>
<evidence type="ECO:0000256" key="6">
    <source>
        <dbReference type="ARBA" id="ARBA00023136"/>
    </source>
</evidence>
<name>A0A841H4F1_9BACT</name>
<evidence type="ECO:0000256" key="9">
    <source>
        <dbReference type="RuleBase" id="RU003357"/>
    </source>
</evidence>
<dbReference type="GO" id="GO:0009279">
    <property type="term" value="C:cell outer membrane"/>
    <property type="evidence" value="ECO:0007669"/>
    <property type="project" value="UniProtKB-SubCell"/>
</dbReference>
<accession>A0A841H4F1</accession>
<evidence type="ECO:0000256" key="10">
    <source>
        <dbReference type="SAM" id="SignalP"/>
    </source>
</evidence>
<dbReference type="InterPro" id="IPR037066">
    <property type="entry name" value="Plug_dom_sf"/>
</dbReference>
<dbReference type="NCBIfam" id="TIGR04057">
    <property type="entry name" value="SusC_RagA_signa"/>
    <property type="match status" value="1"/>
</dbReference>
<dbReference type="RefSeq" id="WP_170038879.1">
    <property type="nucleotide sequence ID" value="NZ_JABDTL010000002.1"/>
</dbReference>
<keyword evidence="6 8" id="KW-0472">Membrane</keyword>
<keyword evidence="14" id="KW-1185">Reference proteome</keyword>
<evidence type="ECO:0000313" key="13">
    <source>
        <dbReference type="EMBL" id="MBB6072669.1"/>
    </source>
</evidence>
<dbReference type="Gene3D" id="2.170.130.10">
    <property type="entry name" value="TonB-dependent receptor, plug domain"/>
    <property type="match status" value="1"/>
</dbReference>
<dbReference type="InterPro" id="IPR012910">
    <property type="entry name" value="Plug_dom"/>
</dbReference>
<dbReference type="PROSITE" id="PS52016">
    <property type="entry name" value="TONB_DEPENDENT_REC_3"/>
    <property type="match status" value="1"/>
</dbReference>
<protein>
    <submittedName>
        <fullName evidence="13">TonB-linked SusC/RagA family outer membrane protein</fullName>
    </submittedName>
</protein>
<evidence type="ECO:0000256" key="2">
    <source>
        <dbReference type="ARBA" id="ARBA00022448"/>
    </source>
</evidence>
<feature type="signal peptide" evidence="10">
    <location>
        <begin position="1"/>
        <end position="20"/>
    </location>
</feature>
<gene>
    <name evidence="13" type="ORF">HNQ61_004332</name>
</gene>